<name>A0A0R2PTW4_9GAMM</name>
<feature type="active site" description="Nucleophile" evidence="4 5">
    <location>
        <position position="51"/>
    </location>
</feature>
<feature type="binding site" evidence="4 6">
    <location>
        <position position="109"/>
    </location>
    <ligand>
        <name>substrate</name>
    </ligand>
</feature>
<feature type="domain" description="Pseudouridine synthase I TruA alpha/beta" evidence="8">
    <location>
        <begin position="143"/>
        <end position="242"/>
    </location>
</feature>
<dbReference type="GO" id="GO:0031119">
    <property type="term" value="P:tRNA pseudouridine synthesis"/>
    <property type="evidence" value="ECO:0007669"/>
    <property type="project" value="UniProtKB-UniRule"/>
</dbReference>
<dbReference type="Gene3D" id="3.30.70.580">
    <property type="entry name" value="Pseudouridine synthase I, catalytic domain, N-terminal subdomain"/>
    <property type="match status" value="1"/>
</dbReference>
<dbReference type="InterPro" id="IPR020094">
    <property type="entry name" value="TruA/RsuA/RluB/E/F_N"/>
</dbReference>
<dbReference type="InterPro" id="IPR020103">
    <property type="entry name" value="PsdUridine_synth_cat_dom_sf"/>
</dbReference>
<dbReference type="PIRSF" id="PIRSF001430">
    <property type="entry name" value="tRNA_psdUrid_synth"/>
    <property type="match status" value="1"/>
</dbReference>
<dbReference type="GO" id="GO:0003723">
    <property type="term" value="F:RNA binding"/>
    <property type="evidence" value="ECO:0007669"/>
    <property type="project" value="InterPro"/>
</dbReference>
<evidence type="ECO:0000256" key="7">
    <source>
        <dbReference type="RuleBase" id="RU003792"/>
    </source>
</evidence>
<evidence type="ECO:0000313" key="9">
    <source>
        <dbReference type="EMBL" id="KRO41348.1"/>
    </source>
</evidence>
<dbReference type="InterPro" id="IPR001406">
    <property type="entry name" value="PsdUridine_synth_TruA"/>
</dbReference>
<dbReference type="CDD" id="cd02570">
    <property type="entry name" value="PseudoU_synth_EcTruA"/>
    <property type="match status" value="1"/>
</dbReference>
<dbReference type="InterPro" id="IPR020095">
    <property type="entry name" value="PsdUridine_synth_TruA_C"/>
</dbReference>
<dbReference type="PANTHER" id="PTHR11142">
    <property type="entry name" value="PSEUDOURIDYLATE SYNTHASE"/>
    <property type="match status" value="1"/>
</dbReference>
<reference evidence="10" key="1">
    <citation type="submission" date="2015-10" db="EMBL/GenBank/DDBJ databases">
        <title>Metagenome-Assembled Genomes uncover a global brackish microbiome.</title>
        <authorList>
            <person name="Hugerth L.W."/>
            <person name="Larsson J."/>
            <person name="Alneberg J."/>
            <person name="Lindh M.V."/>
            <person name="Legrand C."/>
            <person name="Pinhassi J."/>
            <person name="Andersson A."/>
        </authorList>
    </citation>
    <scope>NUCLEOTIDE SEQUENCE [LARGE SCALE GENOMIC DNA]</scope>
</reference>
<dbReference type="SUPFAM" id="SSF55120">
    <property type="entry name" value="Pseudouridine synthase"/>
    <property type="match status" value="1"/>
</dbReference>
<evidence type="ECO:0000256" key="3">
    <source>
        <dbReference type="ARBA" id="ARBA00023235"/>
    </source>
</evidence>
<dbReference type="GO" id="GO:0160147">
    <property type="term" value="F:tRNA pseudouridine(38-40) synthase activity"/>
    <property type="evidence" value="ECO:0007669"/>
    <property type="project" value="UniProtKB-EC"/>
</dbReference>
<evidence type="ECO:0000256" key="6">
    <source>
        <dbReference type="PIRSR" id="PIRSR001430-2"/>
    </source>
</evidence>
<comment type="similarity">
    <text evidence="1 4 7">Belongs to the tRNA pseudouridine synthase TruA family.</text>
</comment>
<comment type="subunit">
    <text evidence="4">Homodimer.</text>
</comment>
<evidence type="ECO:0000256" key="1">
    <source>
        <dbReference type="ARBA" id="ARBA00009375"/>
    </source>
</evidence>
<dbReference type="Gene3D" id="3.30.70.660">
    <property type="entry name" value="Pseudouridine synthase I, catalytic domain, C-terminal subdomain"/>
    <property type="match status" value="1"/>
</dbReference>
<dbReference type="Proteomes" id="UP000050874">
    <property type="component" value="Unassembled WGS sequence"/>
</dbReference>
<dbReference type="InterPro" id="IPR020097">
    <property type="entry name" value="PsdUridine_synth_TruA_a/b_dom"/>
</dbReference>
<dbReference type="NCBIfam" id="TIGR00071">
    <property type="entry name" value="hisT_truA"/>
    <property type="match status" value="1"/>
</dbReference>
<dbReference type="EC" id="5.4.99.12" evidence="4"/>
<feature type="domain" description="Pseudouridine synthase I TruA alpha/beta" evidence="8">
    <location>
        <begin position="8"/>
        <end position="103"/>
    </location>
</feature>
<comment type="caution">
    <text evidence="9">The sequence shown here is derived from an EMBL/GenBank/DDBJ whole genome shotgun (WGS) entry which is preliminary data.</text>
</comment>
<comment type="catalytic activity">
    <reaction evidence="4 7">
        <text>uridine(38/39/40) in tRNA = pseudouridine(38/39/40) in tRNA</text>
        <dbReference type="Rhea" id="RHEA:22376"/>
        <dbReference type="Rhea" id="RHEA-COMP:10085"/>
        <dbReference type="Rhea" id="RHEA-COMP:10087"/>
        <dbReference type="ChEBI" id="CHEBI:65314"/>
        <dbReference type="ChEBI" id="CHEBI:65315"/>
        <dbReference type="EC" id="5.4.99.12"/>
    </reaction>
</comment>
<dbReference type="Pfam" id="PF01416">
    <property type="entry name" value="PseudoU_synth_1"/>
    <property type="match status" value="2"/>
</dbReference>
<dbReference type="EMBL" id="LIAV01000006">
    <property type="protein sequence ID" value="KRO41348.1"/>
    <property type="molecule type" value="Genomic_DNA"/>
</dbReference>
<evidence type="ECO:0000256" key="4">
    <source>
        <dbReference type="HAMAP-Rule" id="MF_00171"/>
    </source>
</evidence>
<dbReference type="PANTHER" id="PTHR11142:SF0">
    <property type="entry name" value="TRNA PSEUDOURIDINE SYNTHASE-LIKE 1"/>
    <property type="match status" value="1"/>
</dbReference>
<evidence type="ECO:0000313" key="10">
    <source>
        <dbReference type="Proteomes" id="UP000050874"/>
    </source>
</evidence>
<keyword evidence="3 4" id="KW-0413">Isomerase</keyword>
<protein>
    <recommendedName>
        <fullName evidence="4">tRNA pseudouridine synthase A</fullName>
        <ecNumber evidence="4">5.4.99.12</ecNumber>
    </recommendedName>
    <alternativeName>
        <fullName evidence="4">tRNA pseudouridine(38-40) synthase</fullName>
    </alternativeName>
    <alternativeName>
        <fullName evidence="4">tRNA pseudouridylate synthase I</fullName>
    </alternativeName>
    <alternativeName>
        <fullName evidence="4">tRNA-uridine isomerase I</fullName>
    </alternativeName>
</protein>
<comment type="function">
    <text evidence="4">Formation of pseudouridine at positions 38, 39 and 40 in the anticodon stem and loop of transfer RNAs.</text>
</comment>
<gene>
    <name evidence="4" type="primary">truA</name>
    <name evidence="9" type="ORF">ABR63_05495</name>
</gene>
<keyword evidence="2 4" id="KW-0819">tRNA processing</keyword>
<dbReference type="HAMAP" id="MF_00171">
    <property type="entry name" value="TruA"/>
    <property type="match status" value="1"/>
</dbReference>
<dbReference type="AlphaFoldDB" id="A0A0R2PTW4"/>
<comment type="caution">
    <text evidence="4">Lacks conserved residue(s) required for the propagation of feature annotation.</text>
</comment>
<evidence type="ECO:0000256" key="2">
    <source>
        <dbReference type="ARBA" id="ARBA00022694"/>
    </source>
</evidence>
<organism evidence="9 10">
    <name type="scientific">SAR86 cluster bacterium BACL1 MAG-120920-bin57</name>
    <dbReference type="NCBI Taxonomy" id="1655571"/>
    <lineage>
        <taxon>Bacteria</taxon>
        <taxon>Pseudomonadati</taxon>
        <taxon>Pseudomonadota</taxon>
        <taxon>Gammaproteobacteria</taxon>
        <taxon>SAR86 cluster</taxon>
    </lineage>
</organism>
<proteinExistence type="inferred from homology"/>
<accession>A0A0R2PTW4</accession>
<dbReference type="FunFam" id="3.30.70.580:FF:000001">
    <property type="entry name" value="tRNA pseudouridine synthase A"/>
    <property type="match status" value="1"/>
</dbReference>
<evidence type="ECO:0000259" key="8">
    <source>
        <dbReference type="Pfam" id="PF01416"/>
    </source>
</evidence>
<evidence type="ECO:0000256" key="5">
    <source>
        <dbReference type="PIRSR" id="PIRSR001430-1"/>
    </source>
</evidence>
<sequence length="264" mass="29361">MKFVGVCQYDGSSFSGFQSQPNASSVQDALEKAIISVGQVTERMNYSGRTDAGVHALGQVFDFKSTDSRTIDQWLKGINSALPDSIAVISLQEISEGFHSRFDAIKRKYAYIIYTGKTRPIFLKDYVFWEKNKLDINVMKAEAAHMIGQHNFSAFRGSKCTANNPTRTIEYIEIQQKEDFIVITISANAYLYNMVRIIVGTLMDIATGRLQGSMLDILKSENRLNAGKTAQSQGLFFLGAEYKDISLPDPVHPASLFSSLLGIQ</sequence>